<dbReference type="EMBL" id="FUXA01000003">
    <property type="protein sequence ID" value="SJZ37643.1"/>
    <property type="molecule type" value="Genomic_DNA"/>
</dbReference>
<dbReference type="InterPro" id="IPR011762">
    <property type="entry name" value="COA_CT_N"/>
</dbReference>
<dbReference type="GO" id="GO:2001295">
    <property type="term" value="P:malonyl-CoA biosynthetic process"/>
    <property type="evidence" value="ECO:0007669"/>
    <property type="project" value="UniProtKB-UniRule"/>
</dbReference>
<dbReference type="InterPro" id="IPR029045">
    <property type="entry name" value="ClpP/crotonase-like_dom_sf"/>
</dbReference>
<dbReference type="RefSeq" id="WP_242870146.1">
    <property type="nucleotide sequence ID" value="NZ_CACZYW010000005.1"/>
</dbReference>
<evidence type="ECO:0000256" key="5">
    <source>
        <dbReference type="SAM" id="MobiDB-lite"/>
    </source>
</evidence>
<keyword evidence="4" id="KW-0276">Fatty acid metabolism</keyword>
<dbReference type="InterPro" id="IPR034733">
    <property type="entry name" value="AcCoA_carboxyl_beta"/>
</dbReference>
<keyword evidence="2 4" id="KW-0808">Transferase</keyword>
<keyword evidence="3 4" id="KW-0443">Lipid metabolism</keyword>
<evidence type="ECO:0000313" key="8">
    <source>
        <dbReference type="Proteomes" id="UP000189857"/>
    </source>
</evidence>
<keyword evidence="4" id="KW-0479">Metal-binding</keyword>
<keyword evidence="8" id="KW-1185">Reference proteome</keyword>
<comment type="function">
    <text evidence="4">Component of the acetyl coenzyme A carboxylase (ACC) complex. Biotin carboxylase (BC) catalyzes the carboxylation of biotin on its carrier protein (BCCP) and then the CO(2) group is transferred by the transcarboxylase to acetyl-CoA to form malonyl-CoA.</text>
</comment>
<feature type="binding site" evidence="4">
    <location>
        <position position="75"/>
    </location>
    <ligand>
        <name>Zn(2+)</name>
        <dbReference type="ChEBI" id="CHEBI:29105"/>
    </ligand>
</feature>
<comment type="subcellular location">
    <subcellularLocation>
        <location evidence="4">Cytoplasm</location>
    </subcellularLocation>
</comment>
<dbReference type="GO" id="GO:0005524">
    <property type="term" value="F:ATP binding"/>
    <property type="evidence" value="ECO:0007669"/>
    <property type="project" value="UniProtKB-KW"/>
</dbReference>
<keyword evidence="4" id="KW-0547">Nucleotide-binding</keyword>
<feature type="domain" description="CoA carboxyltransferase N-terminal" evidence="6">
    <location>
        <begin position="68"/>
        <end position="326"/>
    </location>
</feature>
<evidence type="ECO:0000256" key="2">
    <source>
        <dbReference type="ARBA" id="ARBA00022679"/>
    </source>
</evidence>
<feature type="binding site" evidence="4">
    <location>
        <position position="91"/>
    </location>
    <ligand>
        <name>Zn(2+)</name>
        <dbReference type="ChEBI" id="CHEBI:29105"/>
    </ligand>
</feature>
<comment type="catalytic activity">
    <reaction evidence="4">
        <text>N(6)-carboxybiotinyl-L-lysyl-[protein] + acetyl-CoA = N(6)-biotinyl-L-lysyl-[protein] + malonyl-CoA</text>
        <dbReference type="Rhea" id="RHEA:54728"/>
        <dbReference type="Rhea" id="RHEA-COMP:10505"/>
        <dbReference type="Rhea" id="RHEA-COMP:10506"/>
        <dbReference type="ChEBI" id="CHEBI:57288"/>
        <dbReference type="ChEBI" id="CHEBI:57384"/>
        <dbReference type="ChEBI" id="CHEBI:83144"/>
        <dbReference type="ChEBI" id="CHEBI:83145"/>
        <dbReference type="EC" id="2.1.3.15"/>
    </reaction>
</comment>
<feature type="binding site" evidence="4">
    <location>
        <position position="72"/>
    </location>
    <ligand>
        <name>Zn(2+)</name>
        <dbReference type="ChEBI" id="CHEBI:29105"/>
    </ligand>
</feature>
<dbReference type="SUPFAM" id="SSF52096">
    <property type="entry name" value="ClpP/crotonase"/>
    <property type="match status" value="1"/>
</dbReference>
<keyword evidence="4" id="KW-0862">Zinc</keyword>
<reference evidence="7 8" key="1">
    <citation type="submission" date="2017-02" db="EMBL/GenBank/DDBJ databases">
        <authorList>
            <person name="Peterson S.W."/>
        </authorList>
    </citation>
    <scope>NUCLEOTIDE SEQUENCE [LARGE SCALE GENOMIC DNA]</scope>
    <source>
        <strain evidence="7 8">ATCC 17233</strain>
    </source>
</reference>
<dbReference type="HAMAP" id="MF_01395">
    <property type="entry name" value="AcetylCoA_CT_beta"/>
    <property type="match status" value="1"/>
</dbReference>
<dbReference type="PANTHER" id="PTHR42995">
    <property type="entry name" value="ACETYL-COENZYME A CARBOXYLASE CARBOXYL TRANSFERASE SUBUNIT BETA, CHLOROPLASTIC"/>
    <property type="match status" value="1"/>
</dbReference>
<feature type="compositionally biased region" description="Basic and acidic residues" evidence="5">
    <location>
        <begin position="7"/>
        <end position="20"/>
    </location>
</feature>
<dbReference type="Gene3D" id="3.90.226.10">
    <property type="entry name" value="2-enoyl-CoA Hydratase, Chain A, domain 1"/>
    <property type="match status" value="1"/>
</dbReference>
<comment type="cofactor">
    <cofactor evidence="4">
        <name>Zn(2+)</name>
        <dbReference type="ChEBI" id="CHEBI:29105"/>
    </cofactor>
    <text evidence="4">Binds 1 zinc ion per subunit.</text>
</comment>
<feature type="zinc finger region" description="C4-type" evidence="4">
    <location>
        <begin position="72"/>
        <end position="94"/>
    </location>
</feature>
<keyword evidence="4" id="KW-0067">ATP-binding</keyword>
<dbReference type="UniPathway" id="UPA00655">
    <property type="reaction ID" value="UER00711"/>
</dbReference>
<keyword evidence="1 4" id="KW-0444">Lipid biosynthesis</keyword>
<comment type="similarity">
    <text evidence="4">Belongs to the AccD/PCCB family.</text>
</comment>
<keyword evidence="4" id="KW-0963">Cytoplasm</keyword>
<comment type="pathway">
    <text evidence="4">Lipid metabolism; malonyl-CoA biosynthesis; malonyl-CoA from acetyl-CoA: step 1/1.</text>
</comment>
<dbReference type="Proteomes" id="UP000189857">
    <property type="component" value="Unassembled WGS sequence"/>
</dbReference>
<dbReference type="PANTHER" id="PTHR42995:SF5">
    <property type="entry name" value="ACETYL-COENZYME A CARBOXYLASE CARBOXYL TRANSFERASE SUBUNIT BETA, CHLOROPLASTIC"/>
    <property type="match status" value="1"/>
</dbReference>
<evidence type="ECO:0000256" key="4">
    <source>
        <dbReference type="HAMAP-Rule" id="MF_01395"/>
    </source>
</evidence>
<dbReference type="GO" id="GO:0009317">
    <property type="term" value="C:acetyl-CoA carboxylase complex"/>
    <property type="evidence" value="ECO:0007669"/>
    <property type="project" value="InterPro"/>
</dbReference>
<dbReference type="InterPro" id="IPR000438">
    <property type="entry name" value="Acetyl_CoA_COase_Trfase_b_su"/>
</dbReference>
<dbReference type="NCBIfam" id="TIGR00515">
    <property type="entry name" value="accD"/>
    <property type="match status" value="1"/>
</dbReference>
<feature type="binding site" evidence="4">
    <location>
        <position position="94"/>
    </location>
    <ligand>
        <name>Zn(2+)</name>
        <dbReference type="ChEBI" id="CHEBI:29105"/>
    </ligand>
</feature>
<dbReference type="PRINTS" id="PR01070">
    <property type="entry name" value="ACCCTRFRASEB"/>
</dbReference>
<dbReference type="GO" id="GO:0003989">
    <property type="term" value="F:acetyl-CoA carboxylase activity"/>
    <property type="evidence" value="ECO:0007669"/>
    <property type="project" value="InterPro"/>
</dbReference>
<keyword evidence="4" id="KW-0275">Fatty acid biosynthesis</keyword>
<dbReference type="GO" id="GO:0008270">
    <property type="term" value="F:zinc ion binding"/>
    <property type="evidence" value="ECO:0007669"/>
    <property type="project" value="UniProtKB-UniRule"/>
</dbReference>
<evidence type="ECO:0000256" key="1">
    <source>
        <dbReference type="ARBA" id="ARBA00022516"/>
    </source>
</evidence>
<sequence>MGIFGKSKIDERFSDSDRSRRTVRSRIKSRIIHNNGTGNINLEDAMNQVSLEPEKYTPEVVSDADKEVSVTCSGCNEEIPITLMRRNLYVCPKCGKHLKISAKRRMRNIVDPGTFRRLKCSVPFVNPLDYPEYDEKISQLKDKTGLDEGVLSGVGEIEGEKAVIAVMGSEFLMGSMGIAVGEMITNSFEVADKLKLPLIIFTASGGARMQEGILSLMQMAKTSAAAKKFSEHGGLYISCLTHPTTGGVSASFATLADITLAEPGALIGFAGPRVIEQTIGQKLPEGFQRAEYLETHGFIDQIVDRKDMREVLAHILRLHDKKRRSK</sequence>
<dbReference type="Pfam" id="PF01039">
    <property type="entry name" value="Carboxyl_trans"/>
    <property type="match status" value="1"/>
</dbReference>
<dbReference type="GO" id="GO:0006633">
    <property type="term" value="P:fatty acid biosynthetic process"/>
    <property type="evidence" value="ECO:0007669"/>
    <property type="project" value="UniProtKB-KW"/>
</dbReference>
<dbReference type="EC" id="2.1.3.15" evidence="4"/>
<gene>
    <name evidence="4" type="primary">accD</name>
    <name evidence="7" type="ORF">SAMN02745110_00173</name>
</gene>
<dbReference type="PROSITE" id="PS50980">
    <property type="entry name" value="COA_CT_NTER"/>
    <property type="match status" value="1"/>
</dbReference>
<proteinExistence type="inferred from homology"/>
<evidence type="ECO:0000259" key="6">
    <source>
        <dbReference type="PROSITE" id="PS50980"/>
    </source>
</evidence>
<protein>
    <recommendedName>
        <fullName evidence="4">Acetyl-coenzyme A carboxylase carboxyl transferase subunit beta</fullName>
        <shortName evidence="4">ACCase subunit beta</shortName>
        <shortName evidence="4">Acetyl-CoA carboxylase carboxyltransferase subunit beta</shortName>
        <ecNumber evidence="4">2.1.3.15</ecNumber>
    </recommendedName>
</protein>
<organism evidence="7 8">
    <name type="scientific">Eubacterium ruminantium</name>
    <dbReference type="NCBI Taxonomy" id="42322"/>
    <lineage>
        <taxon>Bacteria</taxon>
        <taxon>Bacillati</taxon>
        <taxon>Bacillota</taxon>
        <taxon>Clostridia</taxon>
        <taxon>Eubacteriales</taxon>
        <taxon>Eubacteriaceae</taxon>
        <taxon>Eubacterium</taxon>
    </lineage>
</organism>
<accession>A0A1T4K5M9</accession>
<evidence type="ECO:0000256" key="3">
    <source>
        <dbReference type="ARBA" id="ARBA00023098"/>
    </source>
</evidence>
<name>A0A1T4K5M9_9FIRM</name>
<dbReference type="AlphaFoldDB" id="A0A1T4K5M9"/>
<keyword evidence="4" id="KW-0863">Zinc-finger</keyword>
<feature type="region of interest" description="Disordered" evidence="5">
    <location>
        <begin position="1"/>
        <end position="20"/>
    </location>
</feature>
<dbReference type="GO" id="GO:0016743">
    <property type="term" value="F:carboxyl- or carbamoyltransferase activity"/>
    <property type="evidence" value="ECO:0007669"/>
    <property type="project" value="UniProtKB-UniRule"/>
</dbReference>
<comment type="subunit">
    <text evidence="4">Acetyl-CoA carboxylase is a heterohexamer composed of biotin carboxyl carrier protein (AccB), biotin carboxylase (AccC) and two subunits each of ACCase subunit alpha (AccA) and ACCase subunit beta (AccD).</text>
</comment>
<evidence type="ECO:0000313" key="7">
    <source>
        <dbReference type="EMBL" id="SJZ37643.1"/>
    </source>
</evidence>